<reference evidence="1 2" key="1">
    <citation type="submission" date="2020-10" db="EMBL/GenBank/DDBJ databases">
        <title>Connecting structure to function with the recovery of over 1000 high-quality activated sludge metagenome-assembled genomes encoding full-length rRNA genes using long-read sequencing.</title>
        <authorList>
            <person name="Singleton C.M."/>
            <person name="Petriglieri F."/>
            <person name="Kristensen J.M."/>
            <person name="Kirkegaard R.H."/>
            <person name="Michaelsen T.Y."/>
            <person name="Andersen M.H."/>
            <person name="Karst S.M."/>
            <person name="Dueholm M.S."/>
            <person name="Nielsen P.H."/>
            <person name="Albertsen M."/>
        </authorList>
    </citation>
    <scope>NUCLEOTIDE SEQUENCE [LARGE SCALE GENOMIC DNA]</scope>
    <source>
        <strain evidence="1">Ribe_18-Q3-R11-54_BAT3C.373</strain>
    </source>
</reference>
<dbReference type="EMBL" id="JADKFW010000013">
    <property type="protein sequence ID" value="MBK9718825.1"/>
    <property type="molecule type" value="Genomic_DNA"/>
</dbReference>
<evidence type="ECO:0000313" key="1">
    <source>
        <dbReference type="EMBL" id="MBK9718825.1"/>
    </source>
</evidence>
<proteinExistence type="predicted"/>
<evidence type="ECO:0000313" key="2">
    <source>
        <dbReference type="Proteomes" id="UP000808349"/>
    </source>
</evidence>
<name>A0A9D7XFE5_9BACT</name>
<dbReference type="AlphaFoldDB" id="A0A9D7XFE5"/>
<sequence length="179" mass="20833">MAQSLQRFVHLLPRPGISIKAAKRYYQIWSSESSLSIFYIQIFEFNYFGLLIHFGLQGNVLCIGLNGSNLCIFNIHITKNLIFFFIYCIKAEGMLYVIVFEDKITSYSYYLLDLYIEVIPITKKNISKNLVLHCNTLDICTRKEEILSIRIDVELKKKLQAKADKESRTLSDFVLNLKN</sequence>
<comment type="caution">
    <text evidence="1">The sequence shown here is derived from an EMBL/GenBank/DDBJ whole genome shotgun (WGS) entry which is preliminary data.</text>
</comment>
<protein>
    <submittedName>
        <fullName evidence="1">Uncharacterized protein</fullName>
    </submittedName>
</protein>
<organism evidence="1 2">
    <name type="scientific">Candidatus Defluviibacterium haderslevense</name>
    <dbReference type="NCBI Taxonomy" id="2981993"/>
    <lineage>
        <taxon>Bacteria</taxon>
        <taxon>Pseudomonadati</taxon>
        <taxon>Bacteroidota</taxon>
        <taxon>Saprospiria</taxon>
        <taxon>Saprospirales</taxon>
        <taxon>Saprospiraceae</taxon>
        <taxon>Candidatus Defluviibacterium</taxon>
    </lineage>
</organism>
<dbReference type="Proteomes" id="UP000808349">
    <property type="component" value="Unassembled WGS sequence"/>
</dbReference>
<gene>
    <name evidence="1" type="ORF">IPO85_15170</name>
</gene>
<accession>A0A9D7XFE5</accession>